<dbReference type="EMBL" id="JBJURJ010000004">
    <property type="protein sequence ID" value="MFM9328193.1"/>
    <property type="molecule type" value="Genomic_DNA"/>
</dbReference>
<proteinExistence type="predicted"/>
<reference evidence="1" key="1">
    <citation type="submission" date="2024-12" db="EMBL/GenBank/DDBJ databases">
        <authorList>
            <person name="Wu N."/>
        </authorList>
    </citation>
    <scope>NUCLEOTIDE SEQUENCE</scope>
    <source>
        <strain evidence="1">P15</strain>
    </source>
</reference>
<name>A0ACC7NU68_9BACL</name>
<keyword evidence="1" id="KW-0326">Glycosidase</keyword>
<keyword evidence="1" id="KW-0378">Hydrolase</keyword>
<accession>A0ACC7NU68</accession>
<dbReference type="EC" id="3.2.1.18" evidence="1"/>
<protein>
    <submittedName>
        <fullName evidence="1">Exo-alpha-sialidase</fullName>
        <ecNumber evidence="1">3.2.1.18</ecNumber>
    </submittedName>
</protein>
<organism evidence="1 2">
    <name type="scientific">Paenibacillus mesotrionivorans</name>
    <dbReference type="NCBI Taxonomy" id="3160968"/>
    <lineage>
        <taxon>Bacteria</taxon>
        <taxon>Bacillati</taxon>
        <taxon>Bacillota</taxon>
        <taxon>Bacilli</taxon>
        <taxon>Bacillales</taxon>
        <taxon>Paenibacillaceae</taxon>
        <taxon>Paenibacillus</taxon>
    </lineage>
</organism>
<dbReference type="Proteomes" id="UP001631969">
    <property type="component" value="Unassembled WGS sequence"/>
</dbReference>
<evidence type="ECO:0000313" key="2">
    <source>
        <dbReference type="Proteomes" id="UP001631969"/>
    </source>
</evidence>
<gene>
    <name evidence="1" type="ORF">ACI1P1_07840</name>
</gene>
<sequence>MQDWRNIIHGHHIPKEHYCDQPYVVVAKDDSWVCVMTTGQGEEGERDQHIVATISKDQGKTWSPLIDIEPSGPPEASWVTPFLAPSGRIYAFYTYNGDNMERVIARYEWAARRVDTLGDFVFKYSDDGGWTWSEQRYTIPVRRFEIDRNNPYGGEVLFFWSVCKPVVHKGSLYIGLAKVGSFGDGFMESSEGAFVRSDNLLTEQDPSLIRWETLPDGDVGLRAPASPVADEHNLVSMGDGSLYCTYRTTEGHNCHAYSRDDGHTWTAPAHAVYIPGGRKIKHPRAANFVRRFANGNYILWFHNHGKNWAAEMTPEKQGQPYELRNPVWLAGGVEQDGFIYWSQPEIVLYADDPAVRISYPDFIEDGERYFITETQKKVARVHEIDRELLEGMWKQAARLAKGESGEVAVAVEGLVLELSGRECSNGVTADCPPLPDLLKGDSFTLELRFVLESLAPGQILTDCRGADGAGVVLHTNAEGSVEMELNDGRTRSVWDCDHGLLSVGTEHCVAVIVDGGAKIISFVVDGTLCDGGTARQFGFGRFNPFMRSVNGSGRLVAAPSMQGRLSSLRLYNRYLTVAEAVDNYQAGQLQPLG</sequence>
<comment type="caution">
    <text evidence="1">The sequence shown here is derived from an EMBL/GenBank/DDBJ whole genome shotgun (WGS) entry which is preliminary data.</text>
</comment>
<keyword evidence="2" id="KW-1185">Reference proteome</keyword>
<evidence type="ECO:0000313" key="1">
    <source>
        <dbReference type="EMBL" id="MFM9328193.1"/>
    </source>
</evidence>